<organism evidence="1 2">
    <name type="scientific">Fonticella tunisiensis</name>
    <dbReference type="NCBI Taxonomy" id="1096341"/>
    <lineage>
        <taxon>Bacteria</taxon>
        <taxon>Bacillati</taxon>
        <taxon>Bacillota</taxon>
        <taxon>Clostridia</taxon>
        <taxon>Eubacteriales</taxon>
        <taxon>Clostridiaceae</taxon>
        <taxon>Fonticella</taxon>
    </lineage>
</organism>
<dbReference type="Proteomes" id="UP000295325">
    <property type="component" value="Unassembled WGS sequence"/>
</dbReference>
<dbReference type="OrthoDB" id="1725377at2"/>
<dbReference type="SUPFAM" id="SSF160527">
    <property type="entry name" value="V-type ATPase subunit E-like"/>
    <property type="match status" value="1"/>
</dbReference>
<dbReference type="AlphaFoldDB" id="A0A4R7KDH2"/>
<comment type="caution">
    <text evidence="1">The sequence shown here is derived from an EMBL/GenBank/DDBJ whole genome shotgun (WGS) entry which is preliminary data.</text>
</comment>
<proteinExistence type="predicted"/>
<name>A0A4R7KDH2_9CLOT</name>
<reference evidence="1 2" key="1">
    <citation type="submission" date="2019-03" db="EMBL/GenBank/DDBJ databases">
        <title>Genomic Encyclopedia of Type Strains, Phase IV (KMG-IV): sequencing the most valuable type-strain genomes for metagenomic binning, comparative biology and taxonomic classification.</title>
        <authorList>
            <person name="Goeker M."/>
        </authorList>
    </citation>
    <scope>NUCLEOTIDE SEQUENCE [LARGE SCALE GENOMIC DNA]</scope>
    <source>
        <strain evidence="1 2">DSM 24455</strain>
    </source>
</reference>
<dbReference type="InterPro" id="IPR038495">
    <property type="entry name" value="ATPase_E_C"/>
</dbReference>
<evidence type="ECO:0000313" key="1">
    <source>
        <dbReference type="EMBL" id="TDT50909.1"/>
    </source>
</evidence>
<dbReference type="RefSeq" id="WP_133628901.1">
    <property type="nucleotide sequence ID" value="NZ_SOAZ01000023.1"/>
</dbReference>
<evidence type="ECO:0000313" key="2">
    <source>
        <dbReference type="Proteomes" id="UP000295325"/>
    </source>
</evidence>
<dbReference type="EMBL" id="SOAZ01000023">
    <property type="protein sequence ID" value="TDT50909.1"/>
    <property type="molecule type" value="Genomic_DNA"/>
</dbReference>
<dbReference type="Gene3D" id="3.30.2320.30">
    <property type="entry name" value="ATP synthase, E subunit, C-terminal"/>
    <property type="match status" value="1"/>
</dbReference>
<keyword evidence="2" id="KW-1185">Reference proteome</keyword>
<sequence>MITIEEKLKLFTKIVYDRVEKENRGMVEKFNEEFGNIIERKRQEFINEAQNILSQNIREIEKERTKILSRARIEEKRIALEANRTIFDKALKDLLKYAGDFTKIPEYSEMFFDDLERIKPQLKGSIIDIYVTKSDFERYKNNIDEAFDGKTINYFIDDELIGGFKAIDKSISIKFDMSLSGRINEARELIGRKLFEILQ</sequence>
<protein>
    <submittedName>
        <fullName evidence="1">Vacuolar-type H+-ATPase subunit E/Vma4</fullName>
    </submittedName>
</protein>
<accession>A0A4R7KDH2</accession>
<gene>
    <name evidence="1" type="ORF">EDD71_1233</name>
</gene>